<name>A0A9P5P027_GYMJU</name>
<evidence type="ECO:0000313" key="1">
    <source>
        <dbReference type="EMBL" id="KAF8912232.1"/>
    </source>
</evidence>
<evidence type="ECO:0000313" key="2">
    <source>
        <dbReference type="Proteomes" id="UP000724874"/>
    </source>
</evidence>
<proteinExistence type="predicted"/>
<dbReference type="Proteomes" id="UP000724874">
    <property type="component" value="Unassembled WGS sequence"/>
</dbReference>
<reference evidence="1" key="1">
    <citation type="submission" date="2020-11" db="EMBL/GenBank/DDBJ databases">
        <authorList>
            <consortium name="DOE Joint Genome Institute"/>
            <person name="Ahrendt S."/>
            <person name="Riley R."/>
            <person name="Andreopoulos W."/>
            <person name="LaButti K."/>
            <person name="Pangilinan J."/>
            <person name="Ruiz-duenas F.J."/>
            <person name="Barrasa J.M."/>
            <person name="Sanchez-Garcia M."/>
            <person name="Camarero S."/>
            <person name="Miyauchi S."/>
            <person name="Serrano A."/>
            <person name="Linde D."/>
            <person name="Babiker R."/>
            <person name="Drula E."/>
            <person name="Ayuso-Fernandez I."/>
            <person name="Pacheco R."/>
            <person name="Padilla G."/>
            <person name="Ferreira P."/>
            <person name="Barriuso J."/>
            <person name="Kellner H."/>
            <person name="Castanera R."/>
            <person name="Alfaro M."/>
            <person name="Ramirez L."/>
            <person name="Pisabarro A.G."/>
            <person name="Kuo A."/>
            <person name="Tritt A."/>
            <person name="Lipzen A."/>
            <person name="He G."/>
            <person name="Yan M."/>
            <person name="Ng V."/>
            <person name="Cullen D."/>
            <person name="Martin F."/>
            <person name="Rosso M.-N."/>
            <person name="Henrissat B."/>
            <person name="Hibbett D."/>
            <person name="Martinez A.T."/>
            <person name="Grigoriev I.V."/>
        </authorList>
    </citation>
    <scope>NUCLEOTIDE SEQUENCE</scope>
    <source>
        <strain evidence="1">AH 44721</strain>
    </source>
</reference>
<organism evidence="1 2">
    <name type="scientific">Gymnopilus junonius</name>
    <name type="common">Spectacular rustgill mushroom</name>
    <name type="synonym">Gymnopilus spectabilis subsp. junonius</name>
    <dbReference type="NCBI Taxonomy" id="109634"/>
    <lineage>
        <taxon>Eukaryota</taxon>
        <taxon>Fungi</taxon>
        <taxon>Dikarya</taxon>
        <taxon>Basidiomycota</taxon>
        <taxon>Agaricomycotina</taxon>
        <taxon>Agaricomycetes</taxon>
        <taxon>Agaricomycetidae</taxon>
        <taxon>Agaricales</taxon>
        <taxon>Agaricineae</taxon>
        <taxon>Hymenogastraceae</taxon>
        <taxon>Gymnopilus</taxon>
    </lineage>
</organism>
<protein>
    <submittedName>
        <fullName evidence="1">Uncharacterized protein</fullName>
    </submittedName>
</protein>
<sequence>MRVLILGAFSWFTGHGRLVAGSFEPSRGARVFSAFQPDRLCKRFPLEMSSYVRHWGPETYLCPGSPRSCIFFCNPSSMVQDCG</sequence>
<accession>A0A9P5P027</accession>
<dbReference type="AlphaFoldDB" id="A0A9P5P027"/>
<gene>
    <name evidence="1" type="ORF">CPB84DRAFT_1761719</name>
</gene>
<dbReference type="EMBL" id="JADNYJ010000003">
    <property type="protein sequence ID" value="KAF8912232.1"/>
    <property type="molecule type" value="Genomic_DNA"/>
</dbReference>
<keyword evidence="2" id="KW-1185">Reference proteome</keyword>
<comment type="caution">
    <text evidence="1">The sequence shown here is derived from an EMBL/GenBank/DDBJ whole genome shotgun (WGS) entry which is preliminary data.</text>
</comment>